<evidence type="ECO:0000313" key="3">
    <source>
        <dbReference type="Proteomes" id="UP000800093"/>
    </source>
</evidence>
<dbReference type="InterPro" id="IPR013785">
    <property type="entry name" value="Aldolase_TIM"/>
</dbReference>
<dbReference type="EMBL" id="ML986800">
    <property type="protein sequence ID" value="KAF2257985.1"/>
    <property type="molecule type" value="Genomic_DNA"/>
</dbReference>
<sequence length="236" mass="26427">MENSLGQLKLTGTVNALCPYILHYCAARSSAFILVAASRPKYAKLPSGKEVTKIVPGNVSVELDATLSFDSNASIGKDSQIIKYKDQGVPKDHILVKIATSWERLQETRILEENHRIRYNMTPLFSLTQAITVAMGASFRSLSEIAKLAGYDYLTIGVRIILIFPLYKSEFPRKLFAPQVESLDIPKKSYLHNKSEIRFTLNEYVIASEYLRARISRSVADANSLEHVLPEKMTAS</sequence>
<evidence type="ECO:0000256" key="1">
    <source>
        <dbReference type="ARBA" id="ARBA00023270"/>
    </source>
</evidence>
<dbReference type="GO" id="GO:0004801">
    <property type="term" value="F:transaldolase activity"/>
    <property type="evidence" value="ECO:0007669"/>
    <property type="project" value="TreeGrafter"/>
</dbReference>
<organism evidence="2 3">
    <name type="scientific">Lojkania enalia</name>
    <dbReference type="NCBI Taxonomy" id="147567"/>
    <lineage>
        <taxon>Eukaryota</taxon>
        <taxon>Fungi</taxon>
        <taxon>Dikarya</taxon>
        <taxon>Ascomycota</taxon>
        <taxon>Pezizomycotina</taxon>
        <taxon>Dothideomycetes</taxon>
        <taxon>Pleosporomycetidae</taxon>
        <taxon>Pleosporales</taxon>
        <taxon>Pleosporales incertae sedis</taxon>
        <taxon>Lojkania</taxon>
    </lineage>
</organism>
<gene>
    <name evidence="2" type="ORF">CC78DRAFT_556750</name>
</gene>
<keyword evidence="3" id="KW-1185">Reference proteome</keyword>
<accession>A0A9P4MUL5</accession>
<comment type="caution">
    <text evidence="2">The sequence shown here is derived from an EMBL/GenBank/DDBJ whole genome shotgun (WGS) entry which is preliminary data.</text>
</comment>
<proteinExistence type="predicted"/>
<name>A0A9P4MUL5_9PLEO</name>
<protein>
    <submittedName>
        <fullName evidence="2">Aldolase</fullName>
    </submittedName>
</protein>
<dbReference type="InterPro" id="IPR001585">
    <property type="entry name" value="TAL/FSA"/>
</dbReference>
<dbReference type="GO" id="GO:0009052">
    <property type="term" value="P:pentose-phosphate shunt, non-oxidative branch"/>
    <property type="evidence" value="ECO:0007669"/>
    <property type="project" value="TreeGrafter"/>
</dbReference>
<dbReference type="Proteomes" id="UP000800093">
    <property type="component" value="Unassembled WGS sequence"/>
</dbReference>
<dbReference type="GO" id="GO:0005975">
    <property type="term" value="P:carbohydrate metabolic process"/>
    <property type="evidence" value="ECO:0007669"/>
    <property type="project" value="InterPro"/>
</dbReference>
<dbReference type="PANTHER" id="PTHR10683">
    <property type="entry name" value="TRANSALDOLASE"/>
    <property type="match status" value="1"/>
</dbReference>
<reference evidence="3" key="1">
    <citation type="journal article" date="2020" name="Stud. Mycol.">
        <title>101 Dothideomycetes genomes: A test case for predicting lifestyles and emergence of pathogens.</title>
        <authorList>
            <person name="Haridas S."/>
            <person name="Albert R."/>
            <person name="Binder M."/>
            <person name="Bloem J."/>
            <person name="LaButti K."/>
            <person name="Salamov A."/>
            <person name="Andreopoulos B."/>
            <person name="Baker S."/>
            <person name="Barry K."/>
            <person name="Bills G."/>
            <person name="Bluhm B."/>
            <person name="Cannon C."/>
            <person name="Castanera R."/>
            <person name="Culley D."/>
            <person name="Daum C."/>
            <person name="Ezra D."/>
            <person name="Gonzalez J."/>
            <person name="Henrissat B."/>
            <person name="Kuo A."/>
            <person name="Liang C."/>
            <person name="Lipzen A."/>
            <person name="Lutzoni F."/>
            <person name="Magnuson J."/>
            <person name="Mondo S."/>
            <person name="Nolan M."/>
            <person name="Ohm R."/>
            <person name="Pangilinan J."/>
            <person name="Park H.-J."/>
            <person name="Ramirez L."/>
            <person name="Alfaro M."/>
            <person name="Sun H."/>
            <person name="Tritt A."/>
            <person name="Yoshinaga Y."/>
            <person name="Zwiers L.-H."/>
            <person name="Turgeon B."/>
            <person name="Goodwin S."/>
            <person name="Spatafora J."/>
            <person name="Crous P."/>
            <person name="Grigoriev I."/>
        </authorList>
    </citation>
    <scope>NUCLEOTIDE SEQUENCE [LARGE SCALE GENOMIC DNA]</scope>
    <source>
        <strain evidence="3">CBS 304.66</strain>
    </source>
</reference>
<evidence type="ECO:0000313" key="2">
    <source>
        <dbReference type="EMBL" id="KAF2257985.1"/>
    </source>
</evidence>
<dbReference type="OrthoDB" id="2015515at2759"/>
<keyword evidence="1" id="KW-0704">Schiff base</keyword>
<dbReference type="AlphaFoldDB" id="A0A9P4MUL5"/>
<dbReference type="Pfam" id="PF00923">
    <property type="entry name" value="TAL_FSA"/>
    <property type="match status" value="1"/>
</dbReference>
<dbReference type="SUPFAM" id="SSF51569">
    <property type="entry name" value="Aldolase"/>
    <property type="match status" value="1"/>
</dbReference>
<dbReference type="PANTHER" id="PTHR10683:SF18">
    <property type="entry name" value="TRANSALDOLASE"/>
    <property type="match status" value="1"/>
</dbReference>
<dbReference type="Gene3D" id="3.20.20.70">
    <property type="entry name" value="Aldolase class I"/>
    <property type="match status" value="2"/>
</dbReference>